<dbReference type="RefSeq" id="WP_320499155.1">
    <property type="nucleotide sequence ID" value="NZ_JAXCLX010000001.1"/>
</dbReference>
<evidence type="ECO:0000256" key="1">
    <source>
        <dbReference type="SAM" id="MobiDB-lite"/>
    </source>
</evidence>
<accession>A0ABU5DUD3</accession>
<feature type="region of interest" description="Disordered" evidence="1">
    <location>
        <begin position="55"/>
        <end position="106"/>
    </location>
</feature>
<sequence length="106" mass="10570">MKTLSLFSLAALAALAWSAHQAVAEQSRYTCKAGALTITSTSPCYVTSYGISVPGSDGPDQGGKQGGDAGAKNGGKKGGGFGGPKDLKDKPKGGGLNGPKDVKNKD</sequence>
<evidence type="ECO:0000313" key="4">
    <source>
        <dbReference type="Proteomes" id="UP001271769"/>
    </source>
</evidence>
<evidence type="ECO:0000256" key="2">
    <source>
        <dbReference type="SAM" id="SignalP"/>
    </source>
</evidence>
<reference evidence="3 4" key="1">
    <citation type="journal article" date="2013" name="Antonie Van Leeuwenhoek">
        <title>Dongia rigui sp. nov., isolated from freshwater of a large wetland in Korea.</title>
        <authorList>
            <person name="Baik K.S."/>
            <person name="Hwang Y.M."/>
            <person name="Choi J.S."/>
            <person name="Kwon J."/>
            <person name="Seong C.N."/>
        </authorList>
    </citation>
    <scope>NUCLEOTIDE SEQUENCE [LARGE SCALE GENOMIC DNA]</scope>
    <source>
        <strain evidence="3 4">04SU4-P</strain>
    </source>
</reference>
<keyword evidence="2" id="KW-0732">Signal</keyword>
<gene>
    <name evidence="3" type="ORF">SMD31_02700</name>
</gene>
<keyword evidence="4" id="KW-1185">Reference proteome</keyword>
<feature type="chain" id="PRO_5046197056" evidence="2">
    <location>
        <begin position="25"/>
        <end position="106"/>
    </location>
</feature>
<name>A0ABU5DUD3_9PROT</name>
<comment type="caution">
    <text evidence="3">The sequence shown here is derived from an EMBL/GenBank/DDBJ whole genome shotgun (WGS) entry which is preliminary data.</text>
</comment>
<feature type="compositionally biased region" description="Gly residues" evidence="1">
    <location>
        <begin position="60"/>
        <end position="83"/>
    </location>
</feature>
<dbReference type="Proteomes" id="UP001271769">
    <property type="component" value="Unassembled WGS sequence"/>
</dbReference>
<organism evidence="3 4">
    <name type="scientific">Dongia rigui</name>
    <dbReference type="NCBI Taxonomy" id="940149"/>
    <lineage>
        <taxon>Bacteria</taxon>
        <taxon>Pseudomonadati</taxon>
        <taxon>Pseudomonadota</taxon>
        <taxon>Alphaproteobacteria</taxon>
        <taxon>Rhodospirillales</taxon>
        <taxon>Dongiaceae</taxon>
        <taxon>Dongia</taxon>
    </lineage>
</organism>
<protein>
    <submittedName>
        <fullName evidence="3">Uncharacterized protein</fullName>
    </submittedName>
</protein>
<evidence type="ECO:0000313" key="3">
    <source>
        <dbReference type="EMBL" id="MDY0870808.1"/>
    </source>
</evidence>
<feature type="signal peptide" evidence="2">
    <location>
        <begin position="1"/>
        <end position="24"/>
    </location>
</feature>
<proteinExistence type="predicted"/>
<dbReference type="EMBL" id="JAXCLX010000001">
    <property type="protein sequence ID" value="MDY0870808.1"/>
    <property type="molecule type" value="Genomic_DNA"/>
</dbReference>